<feature type="transmembrane region" description="Helical" evidence="1">
    <location>
        <begin position="29"/>
        <end position="53"/>
    </location>
</feature>
<gene>
    <name evidence="2" type="ORF">EEI45_04000</name>
</gene>
<name>A0A3S8RM73_9FIRM</name>
<evidence type="ECO:0000313" key="3">
    <source>
        <dbReference type="Proteomes" id="UP000278804"/>
    </source>
</evidence>
<dbReference type="EMBL" id="CP034234">
    <property type="protein sequence ID" value="AZK44035.1"/>
    <property type="molecule type" value="Genomic_DNA"/>
</dbReference>
<dbReference type="RefSeq" id="WP_125164234.1">
    <property type="nucleotide sequence ID" value="NZ_CP034234.1"/>
</dbReference>
<feature type="transmembrane region" description="Helical" evidence="1">
    <location>
        <begin position="65"/>
        <end position="84"/>
    </location>
</feature>
<proteinExistence type="predicted"/>
<accession>A0A3S8RM73</accession>
<sequence length="298" mass="35114">MQRFKIKWLLFASAMAYAYYSFFYKSPTLGIPIAVFTILLSWFFLECYFDFLYQKRRLTFKFNERMIIGLSSILILVGITGGDLMGLSRLHLLIFSSLWLGLLLFSALYLLRHAAIDPRTRVLNQFVEQMLHMSEFGLQCMHTLYQAMVLTDSTFPIDNLILTIYADSLKYDHLDFEIPSPKLEHFMIQNVAPNHIEQLLNHHVLENHFEGIQAEIQRTLKDVLEDGTFEVTGISPLYRIVVFAYAFNQIIILDRSQMDVHAYQMRRLDDARNKKQYHRLMRHRDAFGILQVFRDTHI</sequence>
<feature type="transmembrane region" description="Helical" evidence="1">
    <location>
        <begin position="90"/>
        <end position="111"/>
    </location>
</feature>
<feature type="transmembrane region" description="Helical" evidence="1">
    <location>
        <begin position="7"/>
        <end position="23"/>
    </location>
</feature>
<organism evidence="2 3">
    <name type="scientific">Erysipelothrix piscisicarius</name>
    <dbReference type="NCBI Taxonomy" id="2485784"/>
    <lineage>
        <taxon>Bacteria</taxon>
        <taxon>Bacillati</taxon>
        <taxon>Bacillota</taxon>
        <taxon>Erysipelotrichia</taxon>
        <taxon>Erysipelotrichales</taxon>
        <taxon>Erysipelotrichaceae</taxon>
        <taxon>Erysipelothrix</taxon>
    </lineage>
</organism>
<keyword evidence="3" id="KW-1185">Reference proteome</keyword>
<protein>
    <submittedName>
        <fullName evidence="2">Uncharacterized protein</fullName>
    </submittedName>
</protein>
<reference evidence="2 3" key="1">
    <citation type="journal article" date="2020" name="Int. J. Syst. Evol. Microbiol.">
        <title>Description of Erysipelothrix piscisicarius sp. nov., an emergent fish pathogen, and assessment of virulence using a tiger barb (Puntigrus tetrazona) infection model.</title>
        <authorList>
            <person name="Pomaranski E.K."/>
            <person name="Griffin M.J."/>
            <person name="Camus A.C."/>
            <person name="Armwood A.R."/>
            <person name="Shelley J."/>
            <person name="Waldbieser G.C."/>
            <person name="LaFrentz B.R."/>
            <person name="Garcia J.C."/>
            <person name="Yanong R."/>
            <person name="Soto E."/>
        </authorList>
    </citation>
    <scope>NUCLEOTIDE SEQUENCE [LARGE SCALE GENOMIC DNA]</scope>
    <source>
        <strain evidence="2 3">15TAL0474</strain>
    </source>
</reference>
<keyword evidence="1" id="KW-0812">Transmembrane</keyword>
<keyword evidence="1" id="KW-0472">Membrane</keyword>
<dbReference type="AlphaFoldDB" id="A0A3S8RM73"/>
<dbReference type="KEGG" id="eri:EEI45_04000"/>
<evidence type="ECO:0000256" key="1">
    <source>
        <dbReference type="SAM" id="Phobius"/>
    </source>
</evidence>
<keyword evidence="1" id="KW-1133">Transmembrane helix</keyword>
<evidence type="ECO:0000313" key="2">
    <source>
        <dbReference type="EMBL" id="AZK44035.1"/>
    </source>
</evidence>
<dbReference type="Proteomes" id="UP000278804">
    <property type="component" value="Chromosome"/>
</dbReference>